<evidence type="ECO:0000313" key="3">
    <source>
        <dbReference type="Proteomes" id="UP000660862"/>
    </source>
</evidence>
<feature type="domain" description="Probable sensor" evidence="1">
    <location>
        <begin position="34"/>
        <end position="120"/>
    </location>
</feature>
<dbReference type="RefSeq" id="WP_188505079.1">
    <property type="nucleotide sequence ID" value="NZ_BMER01000001.1"/>
</dbReference>
<evidence type="ECO:0000313" key="2">
    <source>
        <dbReference type="EMBL" id="GGG81673.1"/>
    </source>
</evidence>
<protein>
    <recommendedName>
        <fullName evidence="1">Probable sensor domain-containing protein</fullName>
    </recommendedName>
</protein>
<organism evidence="2 3">
    <name type="scientific">Parapedobacter pyrenivorans</name>
    <dbReference type="NCBI Taxonomy" id="1305674"/>
    <lineage>
        <taxon>Bacteria</taxon>
        <taxon>Pseudomonadati</taxon>
        <taxon>Bacteroidota</taxon>
        <taxon>Sphingobacteriia</taxon>
        <taxon>Sphingobacteriales</taxon>
        <taxon>Sphingobacteriaceae</taxon>
        <taxon>Parapedobacter</taxon>
    </lineage>
</organism>
<gene>
    <name evidence="2" type="ORF">GCM10007415_12980</name>
</gene>
<accession>A0A917M696</accession>
<reference evidence="2" key="1">
    <citation type="journal article" date="2014" name="Int. J. Syst. Evol. Microbiol.">
        <title>Complete genome sequence of Corynebacterium casei LMG S-19264T (=DSM 44701T), isolated from a smear-ripened cheese.</title>
        <authorList>
            <consortium name="US DOE Joint Genome Institute (JGI-PGF)"/>
            <person name="Walter F."/>
            <person name="Albersmeier A."/>
            <person name="Kalinowski J."/>
            <person name="Ruckert C."/>
        </authorList>
    </citation>
    <scope>NUCLEOTIDE SEQUENCE</scope>
    <source>
        <strain evidence="2">CGMCC 1.12195</strain>
    </source>
</reference>
<dbReference type="Pfam" id="PF21751">
    <property type="entry name" value="DACNV"/>
    <property type="match status" value="1"/>
</dbReference>
<dbReference type="Gene3D" id="3.40.1700.10">
    <property type="entry name" value="DNA integrity scanning protein, DisA, N-terminal domain"/>
    <property type="match status" value="1"/>
</dbReference>
<keyword evidence="3" id="KW-1185">Reference proteome</keyword>
<dbReference type="InterPro" id="IPR036888">
    <property type="entry name" value="DNA_integrity_DisA_N_sf"/>
</dbReference>
<dbReference type="InterPro" id="IPR048551">
    <property type="entry name" value="DACNV"/>
</dbReference>
<sequence length="373" mass="40600">MISEPTYLAAKIVSDRIAAHFEKQVGLHPDAERRLIPDIPVIETIIDTAFWASLRREEGYEPKISIAFAPPDMAGNSLVFHHRQRFSPHNLVKLSPAVLQPGIHLGVWMDDDNFHIWGTTYEVPLHCMVVEVVEAGLLVVKQKHSDRAGKFINIAVLKGNQIKIMDDNHWGLTDCPGILSALLGFSASSTAGEQENILVQLALAMRSHGRGALLLVVPPSSSAWLHSIVKPINYLVNHHPALASHPDEGAPDIAYSEMTAKMISAVGGYSAIDGATVITHDHRLLAFGAKVARSPHALPVAQLMITEPVAGSAMQLLDATNIGGTRHLAAAQFVNDQHDSLAMVASQDGTFTVFSWSEKQQLVHGHRIDTLLM</sequence>
<evidence type="ECO:0000259" key="1">
    <source>
        <dbReference type="Pfam" id="PF21751"/>
    </source>
</evidence>
<comment type="caution">
    <text evidence="2">The sequence shown here is derived from an EMBL/GenBank/DDBJ whole genome shotgun (WGS) entry which is preliminary data.</text>
</comment>
<dbReference type="Proteomes" id="UP000660862">
    <property type="component" value="Unassembled WGS sequence"/>
</dbReference>
<reference evidence="2" key="2">
    <citation type="submission" date="2020-09" db="EMBL/GenBank/DDBJ databases">
        <authorList>
            <person name="Sun Q."/>
            <person name="Zhou Y."/>
        </authorList>
    </citation>
    <scope>NUCLEOTIDE SEQUENCE</scope>
    <source>
        <strain evidence="2">CGMCC 1.12195</strain>
    </source>
</reference>
<name>A0A917M696_9SPHI</name>
<dbReference type="AlphaFoldDB" id="A0A917M696"/>
<dbReference type="EMBL" id="BMER01000001">
    <property type="protein sequence ID" value="GGG81673.1"/>
    <property type="molecule type" value="Genomic_DNA"/>
</dbReference>
<proteinExistence type="predicted"/>